<dbReference type="OMA" id="TIEGTIC"/>
<dbReference type="GO" id="GO:0005739">
    <property type="term" value="C:mitochondrion"/>
    <property type="evidence" value="ECO:0007669"/>
    <property type="project" value="UniProtKB-ARBA"/>
</dbReference>
<dbReference type="Proteomes" id="UP000596660">
    <property type="component" value="Unplaced"/>
</dbReference>
<dbReference type="GO" id="GO:0001680">
    <property type="term" value="P:tRNA 3'-terminal CCA addition"/>
    <property type="evidence" value="ECO:0007669"/>
    <property type="project" value="UniProtKB-ARBA"/>
</dbReference>
<reference evidence="6" key="1">
    <citation type="journal article" date="2017" name="Nature">
        <title>The genome of Chenopodium quinoa.</title>
        <authorList>
            <person name="Jarvis D.E."/>
            <person name="Ho Y.S."/>
            <person name="Lightfoot D.J."/>
            <person name="Schmoeckel S.M."/>
            <person name="Li B."/>
            <person name="Borm T.J.A."/>
            <person name="Ohyanagi H."/>
            <person name="Mineta K."/>
            <person name="Michell C.T."/>
            <person name="Saber N."/>
            <person name="Kharbatia N.M."/>
            <person name="Rupper R.R."/>
            <person name="Sharp A.R."/>
            <person name="Dally N."/>
            <person name="Boughton B.A."/>
            <person name="Woo Y.H."/>
            <person name="Gao G."/>
            <person name="Schijlen E.G.W.M."/>
            <person name="Guo X."/>
            <person name="Momin A.A."/>
            <person name="Negrao S."/>
            <person name="Al-Babili S."/>
            <person name="Gehring C."/>
            <person name="Roessner U."/>
            <person name="Jung C."/>
            <person name="Murphy K."/>
            <person name="Arold S.T."/>
            <person name="Gojobori T."/>
            <person name="van der Linden C.G."/>
            <person name="van Loo E.N."/>
            <person name="Jellen E.N."/>
            <person name="Maughan P.J."/>
            <person name="Tester M."/>
        </authorList>
    </citation>
    <scope>NUCLEOTIDE SEQUENCE [LARGE SCALE GENOMIC DNA]</scope>
    <source>
        <strain evidence="6">cv. PI 614886</strain>
    </source>
</reference>
<evidence type="ECO:0000313" key="7">
    <source>
        <dbReference type="Proteomes" id="UP000596660"/>
    </source>
</evidence>
<dbReference type="GO" id="GO:0052927">
    <property type="term" value="F:CC tRNA cytidylyltransferase activity"/>
    <property type="evidence" value="ECO:0007669"/>
    <property type="project" value="TreeGrafter"/>
</dbReference>
<keyword evidence="7" id="KW-1185">Reference proteome</keyword>
<reference evidence="6" key="2">
    <citation type="submission" date="2021-03" db="UniProtKB">
        <authorList>
            <consortium name="EnsemblPlants"/>
        </authorList>
    </citation>
    <scope>IDENTIFICATION</scope>
</reference>
<protein>
    <recommendedName>
        <fullName evidence="5">Poly A polymerase head domain-containing protein</fullName>
    </recommendedName>
</protein>
<dbReference type="Pfam" id="PF01743">
    <property type="entry name" value="PolyA_pol"/>
    <property type="match status" value="1"/>
</dbReference>
<dbReference type="PANTHER" id="PTHR13734">
    <property type="entry name" value="TRNA-NUCLEOTIDYLTRANSFERASE"/>
    <property type="match status" value="1"/>
</dbReference>
<dbReference type="FunFam" id="3.30.460.10:FF:000019">
    <property type="entry name" value="tRNA nucleotidyltransferase cca2"/>
    <property type="match status" value="1"/>
</dbReference>
<proteinExistence type="inferred from homology"/>
<dbReference type="Gramene" id="AUR62022701-RA">
    <property type="protein sequence ID" value="AUR62022701-RA:cds"/>
    <property type="gene ID" value="AUR62022701"/>
</dbReference>
<dbReference type="SUPFAM" id="SSF81301">
    <property type="entry name" value="Nucleotidyltransferase"/>
    <property type="match status" value="1"/>
</dbReference>
<evidence type="ECO:0000313" key="6">
    <source>
        <dbReference type="EnsemblPlants" id="AUR62022701-RA:cds"/>
    </source>
</evidence>
<dbReference type="InterPro" id="IPR043519">
    <property type="entry name" value="NT_sf"/>
</dbReference>
<organism evidence="6 7">
    <name type="scientific">Chenopodium quinoa</name>
    <name type="common">Quinoa</name>
    <dbReference type="NCBI Taxonomy" id="63459"/>
    <lineage>
        <taxon>Eukaryota</taxon>
        <taxon>Viridiplantae</taxon>
        <taxon>Streptophyta</taxon>
        <taxon>Embryophyta</taxon>
        <taxon>Tracheophyta</taxon>
        <taxon>Spermatophyta</taxon>
        <taxon>Magnoliopsida</taxon>
        <taxon>eudicotyledons</taxon>
        <taxon>Gunneridae</taxon>
        <taxon>Pentapetalae</taxon>
        <taxon>Caryophyllales</taxon>
        <taxon>Chenopodiaceae</taxon>
        <taxon>Chenopodioideae</taxon>
        <taxon>Atripliceae</taxon>
        <taxon>Chenopodium</taxon>
    </lineage>
</organism>
<accession>A0A803M3A2</accession>
<dbReference type="SUPFAM" id="SSF81891">
    <property type="entry name" value="Poly A polymerase C-terminal region-like"/>
    <property type="match status" value="1"/>
</dbReference>
<dbReference type="GO" id="GO:0052929">
    <property type="term" value="F:ATP:3'-cytidine-cytidine-tRNA adenylyltransferase activity"/>
    <property type="evidence" value="ECO:0007669"/>
    <property type="project" value="TreeGrafter"/>
</dbReference>
<name>A0A803M3A2_CHEQI</name>
<dbReference type="PANTHER" id="PTHR13734:SF5">
    <property type="entry name" value="CCA TRNA NUCLEOTIDYLTRANSFERASE, MITOCHONDRIAL"/>
    <property type="match status" value="1"/>
</dbReference>
<evidence type="ECO:0000256" key="3">
    <source>
        <dbReference type="ARBA" id="ARBA00022884"/>
    </source>
</evidence>
<evidence type="ECO:0000256" key="2">
    <source>
        <dbReference type="ARBA" id="ARBA00022679"/>
    </source>
</evidence>
<feature type="domain" description="Poly A polymerase head" evidence="5">
    <location>
        <begin position="41"/>
        <end position="157"/>
    </location>
</feature>
<dbReference type="EnsemblPlants" id="AUR62022701-RA">
    <property type="protein sequence ID" value="AUR62022701-RA:cds"/>
    <property type="gene ID" value="AUR62022701"/>
</dbReference>
<evidence type="ECO:0000259" key="5">
    <source>
        <dbReference type="Pfam" id="PF01743"/>
    </source>
</evidence>
<keyword evidence="3 4" id="KW-0694">RNA-binding</keyword>
<keyword evidence="2 4" id="KW-0808">Transferase</keyword>
<comment type="similarity">
    <text evidence="1 4">Belongs to the tRNA nucleotidyltransferase/poly(A) polymerase family.</text>
</comment>
<evidence type="ECO:0000256" key="4">
    <source>
        <dbReference type="RuleBase" id="RU003953"/>
    </source>
</evidence>
<dbReference type="GO" id="GO:0003723">
    <property type="term" value="F:RNA binding"/>
    <property type="evidence" value="ECO:0007669"/>
    <property type="project" value="UniProtKB-KW"/>
</dbReference>
<sequence length="392" mass="45389">MASEPHFTIQVKDQIHLTEKESLIFKRLKDVLHHFNLDTQLRVAGGWVRDKLLGKDCYDIDVAIDNMLGREFCEKINEYLLKTGEDVQGIGVIQCNPDQSKHLETARMRLLDLWIDFVNLRAEDYRENSRIPTMRFGTPEEDAYRRDLTINRFCLAFMDTALRLIQSLESLNLNDEQRRLCLYSALFLPLRSMVYRDNKKKKVPVVDFIFRNSLKLKSKDAETVSSDSLGLMILLRLCYFAFWDVQHAEAHCGKILIDVPETLKLQILAGLLLREIKDFWPVALLVSTLLYPNGDLCESLAEDLKLEKNKVLFKQVKDVVLKLDLENIWEAKPLVNGKDIMSILNLKAGPNVKEWQQKVIEWQLAHPTGTADECQEWLREAGAKRARMDDNV</sequence>
<dbReference type="CDD" id="cd05398">
    <property type="entry name" value="NT_ClassII-CCAase"/>
    <property type="match status" value="1"/>
</dbReference>
<dbReference type="AlphaFoldDB" id="A0A803M3A2"/>
<evidence type="ECO:0000256" key="1">
    <source>
        <dbReference type="ARBA" id="ARBA00007265"/>
    </source>
</evidence>
<dbReference type="Gene3D" id="3.30.460.10">
    <property type="entry name" value="Beta Polymerase, domain 2"/>
    <property type="match status" value="1"/>
</dbReference>
<dbReference type="InterPro" id="IPR002646">
    <property type="entry name" value="PolA_pol_head_dom"/>
</dbReference>